<dbReference type="InterPro" id="IPR013976">
    <property type="entry name" value="HDOD"/>
</dbReference>
<comment type="caution">
    <text evidence="2">The sequence shown here is derived from an EMBL/GenBank/DDBJ whole genome shotgun (WGS) entry which is preliminary data.</text>
</comment>
<name>A0A6M0JSJ5_9GAMM</name>
<dbReference type="Pfam" id="PF08668">
    <property type="entry name" value="HDOD"/>
    <property type="match status" value="1"/>
</dbReference>
<sequence length="302" mass="32637">MVDGLADLEQRRVSKPTLDSLVKSTGRLLAIPRVVGEIMRLLDDPNSSQAQLARLLAQDPALVAIVLRLANSPAFATARTVDSVDRAIMLLGRENLRRLVIAGALTQASGKLPTQEMLPLELFWRHSSYCGAIARLLAEEKSPSDAGTVFLGGLLHDLGLLILFTQEPEAAHQAFLSSLSEPSTLSPQAAERSELGFDHAELGGALAEHWGLPHSLCACLRFHHAPLDAPEDLKTPVALVHVANTLAHLAELDSRDLQDAPPVEPQILDWLGVQPELLMDLIEKGQHQVLAVESLRNPGLAD</sequence>
<feature type="domain" description="HDOD" evidence="1">
    <location>
        <begin position="28"/>
        <end position="226"/>
    </location>
</feature>
<dbReference type="PROSITE" id="PS51833">
    <property type="entry name" value="HDOD"/>
    <property type="match status" value="1"/>
</dbReference>
<organism evidence="2 3">
    <name type="scientific">Thiorhodococcus minor</name>
    <dbReference type="NCBI Taxonomy" id="57489"/>
    <lineage>
        <taxon>Bacteria</taxon>
        <taxon>Pseudomonadati</taxon>
        <taxon>Pseudomonadota</taxon>
        <taxon>Gammaproteobacteria</taxon>
        <taxon>Chromatiales</taxon>
        <taxon>Chromatiaceae</taxon>
        <taxon>Thiorhodococcus</taxon>
    </lineage>
</organism>
<dbReference type="InterPro" id="IPR052340">
    <property type="entry name" value="RNase_Y/CdgJ"/>
</dbReference>
<evidence type="ECO:0000313" key="2">
    <source>
        <dbReference type="EMBL" id="NEV60482.1"/>
    </source>
</evidence>
<accession>A0A6M0JSJ5</accession>
<reference evidence="2 3" key="1">
    <citation type="submission" date="2020-02" db="EMBL/GenBank/DDBJ databases">
        <title>Genome sequences of Thiorhodococcus mannitoliphagus and Thiorhodococcus minor, purple sulfur photosynthetic bacteria in the gammaproteobacterial family, Chromatiaceae.</title>
        <authorList>
            <person name="Aviles F.A."/>
            <person name="Meyer T.E."/>
            <person name="Kyndt J.A."/>
        </authorList>
    </citation>
    <scope>NUCLEOTIDE SEQUENCE [LARGE SCALE GENOMIC DNA]</scope>
    <source>
        <strain evidence="2 3">DSM 11518</strain>
    </source>
</reference>
<dbReference type="PANTHER" id="PTHR33525">
    <property type="match status" value="1"/>
</dbReference>
<dbReference type="EMBL" id="JAAIJQ010000002">
    <property type="protein sequence ID" value="NEV60482.1"/>
    <property type="molecule type" value="Genomic_DNA"/>
</dbReference>
<evidence type="ECO:0000259" key="1">
    <source>
        <dbReference type="PROSITE" id="PS51833"/>
    </source>
</evidence>
<dbReference type="SUPFAM" id="SSF109604">
    <property type="entry name" value="HD-domain/PDEase-like"/>
    <property type="match status" value="1"/>
</dbReference>
<gene>
    <name evidence="2" type="ORF">G3446_01010</name>
</gene>
<protein>
    <submittedName>
        <fullName evidence="2">HDOD domain-containing protein</fullName>
    </submittedName>
</protein>
<dbReference type="RefSeq" id="WP_164450526.1">
    <property type="nucleotide sequence ID" value="NZ_JAAIJQ010000002.1"/>
</dbReference>
<proteinExistence type="predicted"/>
<dbReference type="Gene3D" id="1.10.3210.10">
    <property type="entry name" value="Hypothetical protein af1432"/>
    <property type="match status" value="1"/>
</dbReference>
<dbReference type="AlphaFoldDB" id="A0A6M0JSJ5"/>
<dbReference type="Proteomes" id="UP000483379">
    <property type="component" value="Unassembled WGS sequence"/>
</dbReference>
<dbReference type="PANTHER" id="PTHR33525:SF3">
    <property type="entry name" value="RIBONUCLEASE Y"/>
    <property type="match status" value="1"/>
</dbReference>
<keyword evidence="3" id="KW-1185">Reference proteome</keyword>
<evidence type="ECO:0000313" key="3">
    <source>
        <dbReference type="Proteomes" id="UP000483379"/>
    </source>
</evidence>